<gene>
    <name evidence="1" type="ORF">L1987_31079</name>
</gene>
<protein>
    <submittedName>
        <fullName evidence="1">Uncharacterized protein</fullName>
    </submittedName>
</protein>
<dbReference type="EMBL" id="CM042027">
    <property type="protein sequence ID" value="KAI3802932.1"/>
    <property type="molecule type" value="Genomic_DNA"/>
</dbReference>
<organism evidence="1 2">
    <name type="scientific">Smallanthus sonchifolius</name>
    <dbReference type="NCBI Taxonomy" id="185202"/>
    <lineage>
        <taxon>Eukaryota</taxon>
        <taxon>Viridiplantae</taxon>
        <taxon>Streptophyta</taxon>
        <taxon>Embryophyta</taxon>
        <taxon>Tracheophyta</taxon>
        <taxon>Spermatophyta</taxon>
        <taxon>Magnoliopsida</taxon>
        <taxon>eudicotyledons</taxon>
        <taxon>Gunneridae</taxon>
        <taxon>Pentapetalae</taxon>
        <taxon>asterids</taxon>
        <taxon>campanulids</taxon>
        <taxon>Asterales</taxon>
        <taxon>Asteraceae</taxon>
        <taxon>Asteroideae</taxon>
        <taxon>Heliantheae alliance</taxon>
        <taxon>Millerieae</taxon>
        <taxon>Smallanthus</taxon>
    </lineage>
</organism>
<dbReference type="Proteomes" id="UP001056120">
    <property type="component" value="Linkage Group LG10"/>
</dbReference>
<accession>A0ACB9I7A1</accession>
<name>A0ACB9I7A1_9ASTR</name>
<comment type="caution">
    <text evidence="1">The sequence shown here is derived from an EMBL/GenBank/DDBJ whole genome shotgun (WGS) entry which is preliminary data.</text>
</comment>
<proteinExistence type="predicted"/>
<keyword evidence="2" id="KW-1185">Reference proteome</keyword>
<evidence type="ECO:0000313" key="1">
    <source>
        <dbReference type="EMBL" id="KAI3802932.1"/>
    </source>
</evidence>
<reference evidence="1 2" key="2">
    <citation type="journal article" date="2022" name="Mol. Ecol. Resour.">
        <title>The genomes of chicory, endive, great burdock and yacon provide insights into Asteraceae paleo-polyploidization history and plant inulin production.</title>
        <authorList>
            <person name="Fan W."/>
            <person name="Wang S."/>
            <person name="Wang H."/>
            <person name="Wang A."/>
            <person name="Jiang F."/>
            <person name="Liu H."/>
            <person name="Zhao H."/>
            <person name="Xu D."/>
            <person name="Zhang Y."/>
        </authorList>
    </citation>
    <scope>NUCLEOTIDE SEQUENCE [LARGE SCALE GENOMIC DNA]</scope>
    <source>
        <strain evidence="2">cv. Yunnan</strain>
        <tissue evidence="1">Leaves</tissue>
    </source>
</reference>
<sequence length="167" mass="19730">MAKRGRGERGPASFQKKMAEAEFYVEFNEDMLAMGKQKSKLASWLGLQLRTKFSYHIPTNEFDKQDWEKLWSDAKVQWKIFDDGPKDVFIRKAKKNSTDRRRRTGYRGLKDNFDDRWQRLMASDSSVKKLQDKRTQLHVATRANLNKKTGLYEVNDIHEQIDNLVNK</sequence>
<reference evidence="2" key="1">
    <citation type="journal article" date="2022" name="Mol. Ecol. Resour.">
        <title>The genomes of chicory, endive, great burdock and yacon provide insights into Asteraceae palaeo-polyploidization history and plant inulin production.</title>
        <authorList>
            <person name="Fan W."/>
            <person name="Wang S."/>
            <person name="Wang H."/>
            <person name="Wang A."/>
            <person name="Jiang F."/>
            <person name="Liu H."/>
            <person name="Zhao H."/>
            <person name="Xu D."/>
            <person name="Zhang Y."/>
        </authorList>
    </citation>
    <scope>NUCLEOTIDE SEQUENCE [LARGE SCALE GENOMIC DNA]</scope>
    <source>
        <strain evidence="2">cv. Yunnan</strain>
    </source>
</reference>
<evidence type="ECO:0000313" key="2">
    <source>
        <dbReference type="Proteomes" id="UP001056120"/>
    </source>
</evidence>